<dbReference type="RefSeq" id="WP_354493037.1">
    <property type="nucleotide sequence ID" value="NZ_JBEPMC010000008.1"/>
</dbReference>
<dbReference type="Gene3D" id="3.30.420.40">
    <property type="match status" value="2"/>
</dbReference>
<dbReference type="PANTHER" id="PTHR43190:SF3">
    <property type="entry name" value="N-ACETYL-D-GLUCOSAMINE KINASE"/>
    <property type="match status" value="1"/>
</dbReference>
<reference evidence="1 2" key="1">
    <citation type="submission" date="2024-06" db="EMBL/GenBank/DDBJ databases">
        <title>Genomic Encyclopedia of Type Strains, Phase IV (KMG-IV): sequencing the most valuable type-strain genomes for metagenomic binning, comparative biology and taxonomic classification.</title>
        <authorList>
            <person name="Goeker M."/>
        </authorList>
    </citation>
    <scope>NUCLEOTIDE SEQUENCE [LARGE SCALE GENOMIC DNA]</scope>
    <source>
        <strain evidence="1 2">DSM 100022</strain>
    </source>
</reference>
<dbReference type="SUPFAM" id="SSF53067">
    <property type="entry name" value="Actin-like ATPase domain"/>
    <property type="match status" value="2"/>
</dbReference>
<dbReference type="InterPro" id="IPR052519">
    <property type="entry name" value="Euk-type_GlcNAc_Kinase"/>
</dbReference>
<accession>A0ABV2GSV2</accession>
<protein>
    <submittedName>
        <fullName evidence="1">N-acetylglucosamine kinase-like BadF-type ATPase</fullName>
    </submittedName>
</protein>
<name>A0ABV2GSV2_9HYPH</name>
<evidence type="ECO:0000313" key="2">
    <source>
        <dbReference type="Proteomes" id="UP001549204"/>
    </source>
</evidence>
<dbReference type="PANTHER" id="PTHR43190">
    <property type="entry name" value="N-ACETYL-D-GLUCOSAMINE KINASE"/>
    <property type="match status" value="1"/>
</dbReference>
<dbReference type="Proteomes" id="UP001549204">
    <property type="component" value="Unassembled WGS sequence"/>
</dbReference>
<evidence type="ECO:0000313" key="1">
    <source>
        <dbReference type="EMBL" id="MET3581371.1"/>
    </source>
</evidence>
<keyword evidence="2" id="KW-1185">Reference proteome</keyword>
<gene>
    <name evidence="1" type="ORF">ABID19_004422</name>
</gene>
<organism evidence="1 2">
    <name type="scientific">Mesorhizobium robiniae</name>
    <dbReference type="NCBI Taxonomy" id="559315"/>
    <lineage>
        <taxon>Bacteria</taxon>
        <taxon>Pseudomonadati</taxon>
        <taxon>Pseudomonadota</taxon>
        <taxon>Alphaproteobacteria</taxon>
        <taxon>Hyphomicrobiales</taxon>
        <taxon>Phyllobacteriaceae</taxon>
        <taxon>Mesorhizobium</taxon>
    </lineage>
</organism>
<sequence>MITVGIDIGGTKTHLRASDSAGMARDLVMPTADWRVRDWDRDAAALLENVRQLVDGGQVVALAVGAHGCDDASECEAFETALARRAACCVKVVNDAELLPAALGYERQIGLVAGTGSIAVCRDASLGMMVAGGWGWVIGDEGSAAGLVREAGRSISLHLDRGGSLDEPLVRLFFEAFEIRSAARIGSAVARQGGAAALGLHAPLVFAAHEQGSELAGKVIRDGARHLAELAMRLKHNGAAADIVVAGGGVIVSQQSLAAAFLAEIEAQSGGTLAASIFYGPPVEGACRMAKAMAEQWLAAPQ</sequence>
<dbReference type="InterPro" id="IPR043129">
    <property type="entry name" value="ATPase_NBD"/>
</dbReference>
<comment type="caution">
    <text evidence="1">The sequence shown here is derived from an EMBL/GenBank/DDBJ whole genome shotgun (WGS) entry which is preliminary data.</text>
</comment>
<dbReference type="EMBL" id="JBEPMC010000008">
    <property type="protein sequence ID" value="MET3581371.1"/>
    <property type="molecule type" value="Genomic_DNA"/>
</dbReference>
<proteinExistence type="predicted"/>